<proteinExistence type="predicted"/>
<name>A0A9W8ACA7_9FUNG</name>
<organism evidence="3 4">
    <name type="scientific">Tieghemiomyces parasiticus</name>
    <dbReference type="NCBI Taxonomy" id="78921"/>
    <lineage>
        <taxon>Eukaryota</taxon>
        <taxon>Fungi</taxon>
        <taxon>Fungi incertae sedis</taxon>
        <taxon>Zoopagomycota</taxon>
        <taxon>Kickxellomycotina</taxon>
        <taxon>Dimargaritomycetes</taxon>
        <taxon>Dimargaritales</taxon>
        <taxon>Dimargaritaceae</taxon>
        <taxon>Tieghemiomyces</taxon>
    </lineage>
</organism>
<feature type="region of interest" description="Disordered" evidence="1">
    <location>
        <begin position="86"/>
        <end position="114"/>
    </location>
</feature>
<evidence type="ECO:0000256" key="2">
    <source>
        <dbReference type="SAM" id="Phobius"/>
    </source>
</evidence>
<dbReference type="Proteomes" id="UP001150569">
    <property type="component" value="Unassembled WGS sequence"/>
</dbReference>
<sequence length="114" mass="12455">MRSSAPCWLLLLGILLAIAGIVLIIIGAIRSVHRVDNINGYGSHLYFNMTTMMIVGIVLLAVGLISELVGCCLFCVRRKRSRRHGPMGGHVPVQVAEPHGPDGTYPRNNMQSVY</sequence>
<feature type="transmembrane region" description="Helical" evidence="2">
    <location>
        <begin position="49"/>
        <end position="76"/>
    </location>
</feature>
<evidence type="ECO:0000313" key="3">
    <source>
        <dbReference type="EMBL" id="KAJ1928025.1"/>
    </source>
</evidence>
<keyword evidence="4" id="KW-1185">Reference proteome</keyword>
<evidence type="ECO:0000313" key="4">
    <source>
        <dbReference type="Proteomes" id="UP001150569"/>
    </source>
</evidence>
<feature type="transmembrane region" description="Helical" evidence="2">
    <location>
        <begin position="7"/>
        <end position="29"/>
    </location>
</feature>
<reference evidence="3" key="1">
    <citation type="submission" date="2022-07" db="EMBL/GenBank/DDBJ databases">
        <title>Phylogenomic reconstructions and comparative analyses of Kickxellomycotina fungi.</title>
        <authorList>
            <person name="Reynolds N.K."/>
            <person name="Stajich J.E."/>
            <person name="Barry K."/>
            <person name="Grigoriev I.V."/>
            <person name="Crous P."/>
            <person name="Smith M.E."/>
        </authorList>
    </citation>
    <scope>NUCLEOTIDE SEQUENCE</scope>
    <source>
        <strain evidence="3">RSA 861</strain>
    </source>
</reference>
<keyword evidence="2" id="KW-0472">Membrane</keyword>
<comment type="caution">
    <text evidence="3">The sequence shown here is derived from an EMBL/GenBank/DDBJ whole genome shotgun (WGS) entry which is preliminary data.</text>
</comment>
<gene>
    <name evidence="3" type="ORF">IWQ60_002440</name>
</gene>
<evidence type="ECO:0000256" key="1">
    <source>
        <dbReference type="SAM" id="MobiDB-lite"/>
    </source>
</evidence>
<keyword evidence="2" id="KW-0812">Transmembrane</keyword>
<dbReference type="AlphaFoldDB" id="A0A9W8ACA7"/>
<keyword evidence="2" id="KW-1133">Transmembrane helix</keyword>
<accession>A0A9W8ACA7</accession>
<dbReference type="EMBL" id="JANBPT010000092">
    <property type="protein sequence ID" value="KAJ1928025.1"/>
    <property type="molecule type" value="Genomic_DNA"/>
</dbReference>
<protein>
    <submittedName>
        <fullName evidence="3">Uncharacterized protein</fullName>
    </submittedName>
</protein>